<dbReference type="OrthoDB" id="3169575at2"/>
<organism evidence="2 3">
    <name type="scientific">Thermoflavimicrobium daqui</name>
    <dbReference type="NCBI Taxonomy" id="2137476"/>
    <lineage>
        <taxon>Bacteria</taxon>
        <taxon>Bacillati</taxon>
        <taxon>Bacillota</taxon>
        <taxon>Bacilli</taxon>
        <taxon>Bacillales</taxon>
        <taxon>Thermoactinomycetaceae</taxon>
        <taxon>Thermoflavimicrobium</taxon>
    </lineage>
</organism>
<accession>A0A364KA13</accession>
<evidence type="ECO:0000256" key="1">
    <source>
        <dbReference type="SAM" id="Phobius"/>
    </source>
</evidence>
<sequence>MIRMVIFSFLLGIFFINWYPPIWKKKFRTRRFITTQIIRYILGSLYAFILLYFHLLDQTFLALFYWIGSIFFLVIIIDGIRCLAAYENERRIPIAMIGVNIGSIALISFIFLWTIYPFAIAQDRHDFMKKFVKTKETTENMSPTNEQHIPVVPREYARYKMEKILGKVKNYSYYDLEEPYIQKINNRLYWIAALNHKSFFKWLNTDGVPGYMKMSAEDHQSEAQFVAHSIKYVPSGYFSENLIRLARTKYPDLIFMQPSFEPDENGKPYYALSYGSYHKMRNIRSVEGVILIDPANGQMKKYPMKQVPSFVDQVVPHDIAYDYNYWFGKYKHGFWNSILGKTDVHVPPEEFVAVFDHRLHMYWATDHTRDEENAGSMVGYSMLNSRTGELNYYSKTNGMINGTTAMNVVEKTFREKQWHGASPILYYIYGQYTWIVPALDSNNVIRKIVLVNAKDEKVIGHGDSKQEAFDQYQYAISTNFNGDSATPTPNAKLAQTKGKVTAVYKNQQADETYVQFLIEGNNHIFTMSSKNNPYIIFLETGHEVDLRYIETKQTIVATKQVKNLTLKK</sequence>
<dbReference type="AlphaFoldDB" id="A0A364KA13"/>
<reference evidence="2 3" key="1">
    <citation type="submission" date="2018-06" db="EMBL/GenBank/DDBJ databases">
        <title>Thermoflavimicrobium daqus sp. nov., a thermophilic microbe isolated from Moutai-flavour Daqu.</title>
        <authorList>
            <person name="Wang X."/>
            <person name="Zhou H."/>
        </authorList>
    </citation>
    <scope>NUCLEOTIDE SEQUENCE [LARGE SCALE GENOMIC DNA]</scope>
    <source>
        <strain evidence="2 3">FBKL4.011</strain>
    </source>
</reference>
<feature type="transmembrane region" description="Helical" evidence="1">
    <location>
        <begin position="92"/>
        <end position="116"/>
    </location>
</feature>
<keyword evidence="1" id="KW-0812">Transmembrane</keyword>
<reference evidence="2 3" key="2">
    <citation type="submission" date="2018-06" db="EMBL/GenBank/DDBJ databases">
        <authorList>
            <person name="Zhirakovskaya E."/>
        </authorList>
    </citation>
    <scope>NUCLEOTIDE SEQUENCE [LARGE SCALE GENOMIC DNA]</scope>
    <source>
        <strain evidence="2 3">FBKL4.011</strain>
    </source>
</reference>
<feature type="transmembrane region" description="Helical" evidence="1">
    <location>
        <begin position="6"/>
        <end position="25"/>
    </location>
</feature>
<evidence type="ECO:0000313" key="2">
    <source>
        <dbReference type="EMBL" id="RAL27040.1"/>
    </source>
</evidence>
<proteinExistence type="predicted"/>
<comment type="caution">
    <text evidence="2">The sequence shown here is derived from an EMBL/GenBank/DDBJ whole genome shotgun (WGS) entry which is preliminary data.</text>
</comment>
<keyword evidence="1" id="KW-1133">Transmembrane helix</keyword>
<dbReference type="RefSeq" id="WP_113657645.1">
    <property type="nucleotide sequence ID" value="NZ_KZ845663.1"/>
</dbReference>
<keyword evidence="3" id="KW-1185">Reference proteome</keyword>
<dbReference type="Proteomes" id="UP000251213">
    <property type="component" value="Unassembled WGS sequence"/>
</dbReference>
<gene>
    <name evidence="2" type="ORF">DL897_03110</name>
</gene>
<name>A0A364KA13_9BACL</name>
<keyword evidence="1" id="KW-0472">Membrane</keyword>
<feature type="transmembrane region" description="Helical" evidence="1">
    <location>
        <begin position="37"/>
        <end position="55"/>
    </location>
</feature>
<feature type="transmembrane region" description="Helical" evidence="1">
    <location>
        <begin position="61"/>
        <end position="80"/>
    </location>
</feature>
<evidence type="ECO:0000313" key="3">
    <source>
        <dbReference type="Proteomes" id="UP000251213"/>
    </source>
</evidence>
<dbReference type="EMBL" id="QJKK01000001">
    <property type="protein sequence ID" value="RAL27040.1"/>
    <property type="molecule type" value="Genomic_DNA"/>
</dbReference>
<protein>
    <submittedName>
        <fullName evidence="2">Uncharacterized protein</fullName>
    </submittedName>
</protein>